<evidence type="ECO:0000313" key="1">
    <source>
        <dbReference type="EMBL" id="RXK12981.1"/>
    </source>
</evidence>
<gene>
    <name evidence="1" type="ORF">CP985_13580</name>
</gene>
<accession>A0AAX2ABN9</accession>
<reference evidence="1 2" key="1">
    <citation type="submission" date="2017-09" db="EMBL/GenBank/DDBJ databases">
        <title>Genomics of the genus Arcobacter.</title>
        <authorList>
            <person name="Perez-Cataluna A."/>
            <person name="Figueras M.J."/>
            <person name="Salas-Masso N."/>
        </authorList>
    </citation>
    <scope>NUCLEOTIDE SEQUENCE [LARGE SCALE GENOMIC DNA]</scope>
    <source>
        <strain evidence="1 2">CECT 7386</strain>
    </source>
</reference>
<protein>
    <submittedName>
        <fullName evidence="1">Uncharacterized protein</fullName>
    </submittedName>
</protein>
<dbReference type="RefSeq" id="WP_114843364.1">
    <property type="nucleotide sequence ID" value="NZ_CP031220.1"/>
</dbReference>
<proteinExistence type="predicted"/>
<organism evidence="1 2">
    <name type="scientific">Malaciobacter mytili LMG 24559</name>
    <dbReference type="NCBI Taxonomy" id="1032238"/>
    <lineage>
        <taxon>Bacteria</taxon>
        <taxon>Pseudomonadati</taxon>
        <taxon>Campylobacterota</taxon>
        <taxon>Epsilonproteobacteria</taxon>
        <taxon>Campylobacterales</taxon>
        <taxon>Arcobacteraceae</taxon>
        <taxon>Malaciobacter</taxon>
    </lineage>
</organism>
<name>A0AAX2ABN9_9BACT</name>
<comment type="caution">
    <text evidence="1">The sequence shown here is derived from an EMBL/GenBank/DDBJ whole genome shotgun (WGS) entry which is preliminary data.</text>
</comment>
<keyword evidence="2" id="KW-1185">Reference proteome</keyword>
<dbReference type="Proteomes" id="UP000290092">
    <property type="component" value="Unassembled WGS sequence"/>
</dbReference>
<dbReference type="KEGG" id="amyt:AMYT_a0159"/>
<dbReference type="EMBL" id="NXID01000066">
    <property type="protein sequence ID" value="RXK12981.1"/>
    <property type="molecule type" value="Genomic_DNA"/>
</dbReference>
<sequence length="87" mass="10143">MIKLEKLDKEKQYDFTVVLFSKNSKVEEVKIVTKTVVQLCLFIAELTLMPNNENIIKVFHELKIDKNINNETLGCLSDYLIEKQVII</sequence>
<dbReference type="AlphaFoldDB" id="A0AAX2ABN9"/>
<evidence type="ECO:0000313" key="2">
    <source>
        <dbReference type="Proteomes" id="UP000290092"/>
    </source>
</evidence>